<evidence type="ECO:0000313" key="1">
    <source>
        <dbReference type="EMBL" id="KAJ1367655.1"/>
    </source>
</evidence>
<organism evidence="1 2">
    <name type="scientific">Parelaphostrongylus tenuis</name>
    <name type="common">Meningeal worm</name>
    <dbReference type="NCBI Taxonomy" id="148309"/>
    <lineage>
        <taxon>Eukaryota</taxon>
        <taxon>Metazoa</taxon>
        <taxon>Ecdysozoa</taxon>
        <taxon>Nematoda</taxon>
        <taxon>Chromadorea</taxon>
        <taxon>Rhabditida</taxon>
        <taxon>Rhabditina</taxon>
        <taxon>Rhabditomorpha</taxon>
        <taxon>Strongyloidea</taxon>
        <taxon>Metastrongylidae</taxon>
        <taxon>Parelaphostrongylus</taxon>
    </lineage>
</organism>
<keyword evidence="2" id="KW-1185">Reference proteome</keyword>
<dbReference type="EMBL" id="JAHQIW010005979">
    <property type="protein sequence ID" value="KAJ1367655.1"/>
    <property type="molecule type" value="Genomic_DNA"/>
</dbReference>
<evidence type="ECO:0000313" key="2">
    <source>
        <dbReference type="Proteomes" id="UP001196413"/>
    </source>
</evidence>
<dbReference type="AlphaFoldDB" id="A0AAD5WEU4"/>
<proteinExistence type="predicted"/>
<protein>
    <submittedName>
        <fullName evidence="1">Uncharacterized protein</fullName>
    </submittedName>
</protein>
<reference evidence="1" key="1">
    <citation type="submission" date="2021-06" db="EMBL/GenBank/DDBJ databases">
        <title>Parelaphostrongylus tenuis whole genome reference sequence.</title>
        <authorList>
            <person name="Garwood T.J."/>
            <person name="Larsen P.A."/>
            <person name="Fountain-Jones N.M."/>
            <person name="Garbe J.R."/>
            <person name="Macchietto M.G."/>
            <person name="Kania S.A."/>
            <person name="Gerhold R.W."/>
            <person name="Richards J.E."/>
            <person name="Wolf T.M."/>
        </authorList>
    </citation>
    <scope>NUCLEOTIDE SEQUENCE</scope>
    <source>
        <strain evidence="1">MNPRO001-30</strain>
        <tissue evidence="1">Meninges</tissue>
    </source>
</reference>
<comment type="caution">
    <text evidence="1">The sequence shown here is derived from an EMBL/GenBank/DDBJ whole genome shotgun (WGS) entry which is preliminary data.</text>
</comment>
<sequence length="152" mass="16838">MSAVDSAIAAEVGKIMAKESDHKSQYDKLFAVTERVFPTEVKSEADTIPLTTLMKTVIALETGSQVVSRQLITMIASRVESCQMNDTSLRILAEAVLAVLDTTSLAFEEQKYAIRMQLASLHEAARRYIEAVEALRKNCSDCAQRPCSPRKR</sequence>
<dbReference type="Proteomes" id="UP001196413">
    <property type="component" value="Unassembled WGS sequence"/>
</dbReference>
<gene>
    <name evidence="1" type="ORF">KIN20_028609</name>
</gene>
<accession>A0AAD5WEU4</accession>
<name>A0AAD5WEU4_PARTN</name>